<dbReference type="RefSeq" id="XP_009516357.1">
    <property type="nucleotide sequence ID" value="XM_009518062.1"/>
</dbReference>
<dbReference type="KEGG" id="psoj:PHYSODRAFT_294394"/>
<dbReference type="STRING" id="1094619.G4YGG9"/>
<evidence type="ECO:0008006" key="3">
    <source>
        <dbReference type="Google" id="ProtNLM"/>
    </source>
</evidence>
<dbReference type="OMA" id="CRMFFPK"/>
<organism evidence="1 2">
    <name type="scientific">Phytophthora sojae (strain P6497)</name>
    <name type="common">Soybean stem and root rot agent</name>
    <name type="synonym">Phytophthora megasperma f. sp. glycines</name>
    <dbReference type="NCBI Taxonomy" id="1094619"/>
    <lineage>
        <taxon>Eukaryota</taxon>
        <taxon>Sar</taxon>
        <taxon>Stramenopiles</taxon>
        <taxon>Oomycota</taxon>
        <taxon>Peronosporomycetes</taxon>
        <taxon>Peronosporales</taxon>
        <taxon>Peronosporaceae</taxon>
        <taxon>Phytophthora</taxon>
    </lineage>
</organism>
<dbReference type="Proteomes" id="UP000002640">
    <property type="component" value="Unassembled WGS sequence"/>
</dbReference>
<sequence length="326" mass="36655">MPDHLLEENQHVMQECLKYTTAKLGMIATSNPAACSQYYNYVMEIVIDVILNWDRDKHCSKPGGGLFGVTEAFYAATETQGSTGNLHGYMLIRVEGMPATVKEYYQSCQLDDVKKRLLEYVESIASSNFPANTEVCPSCHESKLTPMPLSMDAFQRPRKNQERPITAKCTGCRRNFGENEIIRGQLTAYALANSLDIEDFGDTAIKYHIAKPQPLPLPDDHRAISNLLVSRALIEYQAHHWYHCRSCFKCTRRTPKGNVCRMFFPKETSQSTHWTEQDTMQLTALVNMSCTPPSTVELVRSRAGCVFSAADPPLEGLQTAGPWLES</sequence>
<dbReference type="EMBL" id="JH159151">
    <property type="protein sequence ID" value="EGZ29082.1"/>
    <property type="molecule type" value="Genomic_DNA"/>
</dbReference>
<dbReference type="GeneID" id="20641096"/>
<accession>G4YGG9</accession>
<protein>
    <recommendedName>
        <fullName evidence="3">Helitron helicase-like domain-containing protein</fullName>
    </recommendedName>
</protein>
<reference evidence="1 2" key="1">
    <citation type="journal article" date="2006" name="Science">
        <title>Phytophthora genome sequences uncover evolutionary origins and mechanisms of pathogenesis.</title>
        <authorList>
            <person name="Tyler B.M."/>
            <person name="Tripathy S."/>
            <person name="Zhang X."/>
            <person name="Dehal P."/>
            <person name="Jiang R.H."/>
            <person name="Aerts A."/>
            <person name="Arredondo F.D."/>
            <person name="Baxter L."/>
            <person name="Bensasson D."/>
            <person name="Beynon J.L."/>
            <person name="Chapman J."/>
            <person name="Damasceno C.M."/>
            <person name="Dorrance A.E."/>
            <person name="Dou D."/>
            <person name="Dickerman A.W."/>
            <person name="Dubchak I.L."/>
            <person name="Garbelotto M."/>
            <person name="Gijzen M."/>
            <person name="Gordon S.G."/>
            <person name="Govers F."/>
            <person name="Grunwald N.J."/>
            <person name="Huang W."/>
            <person name="Ivors K.L."/>
            <person name="Jones R.W."/>
            <person name="Kamoun S."/>
            <person name="Krampis K."/>
            <person name="Lamour K.H."/>
            <person name="Lee M.K."/>
            <person name="McDonald W.H."/>
            <person name="Medina M."/>
            <person name="Meijer H.J."/>
            <person name="Nordberg E.K."/>
            <person name="Maclean D.J."/>
            <person name="Ospina-Giraldo M.D."/>
            <person name="Morris P.F."/>
            <person name="Phuntumart V."/>
            <person name="Putnam N.H."/>
            <person name="Rash S."/>
            <person name="Rose J.K."/>
            <person name="Sakihama Y."/>
            <person name="Salamov A.A."/>
            <person name="Savidor A."/>
            <person name="Scheuring C.F."/>
            <person name="Smith B.M."/>
            <person name="Sobral B.W."/>
            <person name="Terry A."/>
            <person name="Torto-Alalibo T.A."/>
            <person name="Win J."/>
            <person name="Xu Z."/>
            <person name="Zhang H."/>
            <person name="Grigoriev I.V."/>
            <person name="Rokhsar D.S."/>
            <person name="Boore J.L."/>
        </authorList>
    </citation>
    <scope>NUCLEOTIDE SEQUENCE [LARGE SCALE GENOMIC DNA]</scope>
    <source>
        <strain evidence="1 2">P6497</strain>
    </source>
</reference>
<gene>
    <name evidence="1" type="ORF">PHYSODRAFT_294394</name>
</gene>
<dbReference type="InParanoid" id="G4YGG9"/>
<name>G4YGG9_PHYSP</name>
<keyword evidence="2" id="KW-1185">Reference proteome</keyword>
<evidence type="ECO:0000313" key="1">
    <source>
        <dbReference type="EMBL" id="EGZ29082.1"/>
    </source>
</evidence>
<dbReference type="AlphaFoldDB" id="G4YGG9"/>
<proteinExistence type="predicted"/>
<evidence type="ECO:0000313" key="2">
    <source>
        <dbReference type="Proteomes" id="UP000002640"/>
    </source>
</evidence>